<organism evidence="2 3">
    <name type="scientific">Paraburkholderia translucens</name>
    <dbReference type="NCBI Taxonomy" id="2886945"/>
    <lineage>
        <taxon>Bacteria</taxon>
        <taxon>Pseudomonadati</taxon>
        <taxon>Pseudomonadota</taxon>
        <taxon>Betaproteobacteria</taxon>
        <taxon>Burkholderiales</taxon>
        <taxon>Burkholderiaceae</taxon>
        <taxon>Paraburkholderia</taxon>
    </lineage>
</organism>
<dbReference type="EMBL" id="JAJITC010000006">
    <property type="protein sequence ID" value="MCC8402677.1"/>
    <property type="molecule type" value="Genomic_DNA"/>
</dbReference>
<evidence type="ECO:0000313" key="3">
    <source>
        <dbReference type="Proteomes" id="UP001430614"/>
    </source>
</evidence>
<feature type="domain" description="Trehalase-like N-terminal" evidence="1">
    <location>
        <begin position="3"/>
        <end position="112"/>
    </location>
</feature>
<dbReference type="RefSeq" id="WP_230561543.1">
    <property type="nucleotide sequence ID" value="NZ_JAJITC010000006.1"/>
</dbReference>
<protein>
    <submittedName>
        <fullName evidence="2">DUF5911 domain-containing protein</fullName>
    </submittedName>
</protein>
<accession>A0ABS8KDE5</accession>
<name>A0ABS8KDE5_9BURK</name>
<gene>
    <name evidence="2" type="ORF">LJ655_12380</name>
</gene>
<dbReference type="Pfam" id="PF19291">
    <property type="entry name" value="TREH_N"/>
    <property type="match status" value="1"/>
</dbReference>
<proteinExistence type="predicted"/>
<sequence>MSPRIADYALVGNGETAALVSREGTIDWLCWPRFDDDACLAALLGTPDNGCWTLTPVKQAIGQNRRYVPDTLIVQTDIQTADGEVRLIDFMPISASHNAIIRIIVGLSGAVLMRSTLRLRNSEPNSLSSRRDDIS</sequence>
<evidence type="ECO:0000259" key="1">
    <source>
        <dbReference type="Pfam" id="PF19291"/>
    </source>
</evidence>
<evidence type="ECO:0000313" key="2">
    <source>
        <dbReference type="EMBL" id="MCC8402677.1"/>
    </source>
</evidence>
<dbReference type="InterPro" id="IPR045582">
    <property type="entry name" value="Trehalase-like_N"/>
</dbReference>
<comment type="caution">
    <text evidence="2">The sequence shown here is derived from an EMBL/GenBank/DDBJ whole genome shotgun (WGS) entry which is preliminary data.</text>
</comment>
<dbReference type="Proteomes" id="UP001430614">
    <property type="component" value="Unassembled WGS sequence"/>
</dbReference>
<keyword evidence="3" id="KW-1185">Reference proteome</keyword>
<reference evidence="2 3" key="1">
    <citation type="submission" date="2021-11" db="EMBL/GenBank/DDBJ databases">
        <authorList>
            <person name="Oh E.-T."/>
            <person name="Kim S.-B."/>
        </authorList>
    </citation>
    <scope>NUCLEOTIDE SEQUENCE [LARGE SCALE GENOMIC DNA]</scope>
    <source>
        <strain evidence="2 3">MMS20-SJTN17</strain>
    </source>
</reference>